<comment type="caution">
    <text evidence="1">The sequence shown here is derived from an EMBL/GenBank/DDBJ whole genome shotgun (WGS) entry which is preliminary data.</text>
</comment>
<dbReference type="EMBL" id="BART01028602">
    <property type="protein sequence ID" value="GAG91426.1"/>
    <property type="molecule type" value="Genomic_DNA"/>
</dbReference>
<protein>
    <submittedName>
        <fullName evidence="1">Uncharacterized protein</fullName>
    </submittedName>
</protein>
<name>X1D4N5_9ZZZZ</name>
<feature type="non-terminal residue" evidence="1">
    <location>
        <position position="150"/>
    </location>
</feature>
<gene>
    <name evidence="1" type="ORF">S01H4_50385</name>
</gene>
<organism evidence="1">
    <name type="scientific">marine sediment metagenome</name>
    <dbReference type="NCBI Taxonomy" id="412755"/>
    <lineage>
        <taxon>unclassified sequences</taxon>
        <taxon>metagenomes</taxon>
        <taxon>ecological metagenomes</taxon>
    </lineage>
</organism>
<evidence type="ECO:0000313" key="1">
    <source>
        <dbReference type="EMBL" id="GAG91426.1"/>
    </source>
</evidence>
<proteinExistence type="predicted"/>
<dbReference type="AlphaFoldDB" id="X1D4N5"/>
<accession>X1D4N5</accession>
<reference evidence="1" key="1">
    <citation type="journal article" date="2014" name="Front. Microbiol.">
        <title>High frequency of phylogenetically diverse reductive dehalogenase-homologous genes in deep subseafloor sedimentary metagenomes.</title>
        <authorList>
            <person name="Kawai M."/>
            <person name="Futagami T."/>
            <person name="Toyoda A."/>
            <person name="Takaki Y."/>
            <person name="Nishi S."/>
            <person name="Hori S."/>
            <person name="Arai W."/>
            <person name="Tsubouchi T."/>
            <person name="Morono Y."/>
            <person name="Uchiyama I."/>
            <person name="Ito T."/>
            <person name="Fujiyama A."/>
            <person name="Inagaki F."/>
            <person name="Takami H."/>
        </authorList>
    </citation>
    <scope>NUCLEOTIDE SEQUENCE</scope>
    <source>
        <strain evidence="1">Expedition CK06-06</strain>
    </source>
</reference>
<sequence length="150" mass="16936">MGIKDKSTYGEYYWAMQVEAQAAFDEKMEDVFSPYFRGILSDVPEYRELPSGMRHLVESLAEPPSAGFGGFALGVGVEMVDETLHTLLNPAMKMMQRSINKRAKETWLTSEQANTLFRRGKILPELWSAITASEGYEDILAKFLYQAQAP</sequence>